<dbReference type="OrthoDB" id="9797217at2"/>
<reference evidence="3 4" key="1">
    <citation type="submission" date="2017-12" db="EMBL/GenBank/DDBJ databases">
        <title>Phylogenetic diversity of female urinary microbiome.</title>
        <authorList>
            <person name="Thomas-White K."/>
            <person name="Wolfe A.J."/>
        </authorList>
    </citation>
    <scope>NUCLEOTIDE SEQUENCE [LARGE SCALE GENOMIC DNA]</scope>
    <source>
        <strain evidence="3 4">UMB1298</strain>
    </source>
</reference>
<evidence type="ECO:0000256" key="1">
    <source>
        <dbReference type="SAM" id="MobiDB-lite"/>
    </source>
</evidence>
<accession>A0A2I1PBR4</accession>
<sequence>MTTPPPPPGSPDWEDRPTEPHRIQPGPAGGGGSPRPYDQPTPPVYGGQQSSPYDQPVQDAYGQYGATPAREQPAYPAHPMTGHGGSGGRSGGGHDRTAIGCLVGAGLLVLAVLAALFFVLGGFGGDSEDDQSTGDETSVEQTNPAEDPTTPDETTPDETTPAEDPTTPDETTPAEDPTTPDEDAAAVAFGDAASAGDVEITVGRPEPFQPAEGAAGAQKTSEAVVHEVTVTNRGDAPLGIGSYYLLAQSGGQDAERIFDYTQEIRLPSDPVPPGESQTYRVAWGVQDAGDLAVTASVRGSGSEMPTKLTWSN</sequence>
<feature type="region of interest" description="Disordered" evidence="1">
    <location>
        <begin position="1"/>
        <end position="92"/>
    </location>
</feature>
<feature type="transmembrane region" description="Helical" evidence="2">
    <location>
        <begin position="99"/>
        <end position="123"/>
    </location>
</feature>
<keyword evidence="2" id="KW-1133">Transmembrane helix</keyword>
<keyword evidence="2" id="KW-0812">Transmembrane</keyword>
<comment type="caution">
    <text evidence="3">The sequence shown here is derived from an EMBL/GenBank/DDBJ whole genome shotgun (WGS) entry which is preliminary data.</text>
</comment>
<evidence type="ECO:0000256" key="2">
    <source>
        <dbReference type="SAM" id="Phobius"/>
    </source>
</evidence>
<keyword evidence="4" id="KW-1185">Reference proteome</keyword>
<feature type="compositionally biased region" description="Basic and acidic residues" evidence="1">
    <location>
        <begin position="13"/>
        <end position="22"/>
    </location>
</feature>
<evidence type="ECO:0008006" key="5">
    <source>
        <dbReference type="Google" id="ProtNLM"/>
    </source>
</evidence>
<feature type="compositionally biased region" description="Pro residues" evidence="1">
    <location>
        <begin position="1"/>
        <end position="10"/>
    </location>
</feature>
<organism evidence="3 4">
    <name type="scientific">Kytococcus schroeteri</name>
    <dbReference type="NCBI Taxonomy" id="138300"/>
    <lineage>
        <taxon>Bacteria</taxon>
        <taxon>Bacillati</taxon>
        <taxon>Actinomycetota</taxon>
        <taxon>Actinomycetes</taxon>
        <taxon>Micrococcales</taxon>
        <taxon>Kytococcaceae</taxon>
        <taxon>Kytococcus</taxon>
    </lineage>
</organism>
<feature type="compositionally biased region" description="Polar residues" evidence="1">
    <location>
        <begin position="134"/>
        <end position="143"/>
    </location>
</feature>
<protein>
    <recommendedName>
        <fullName evidence="5">DUF4352 domain-containing protein</fullName>
    </recommendedName>
</protein>
<feature type="compositionally biased region" description="Low complexity" evidence="1">
    <location>
        <begin position="144"/>
        <end position="177"/>
    </location>
</feature>
<feature type="region of interest" description="Disordered" evidence="1">
    <location>
        <begin position="126"/>
        <end position="182"/>
    </location>
</feature>
<dbReference type="Proteomes" id="UP000234206">
    <property type="component" value="Unassembled WGS sequence"/>
</dbReference>
<dbReference type="AlphaFoldDB" id="A0A2I1PBR4"/>
<proteinExistence type="predicted"/>
<name>A0A2I1PBR4_9MICO</name>
<dbReference type="EMBL" id="PKIZ01000006">
    <property type="protein sequence ID" value="PKZ42067.1"/>
    <property type="molecule type" value="Genomic_DNA"/>
</dbReference>
<feature type="compositionally biased region" description="Gly residues" evidence="1">
    <location>
        <begin position="82"/>
        <end position="91"/>
    </location>
</feature>
<dbReference type="RefSeq" id="WP_101849347.1">
    <property type="nucleotide sequence ID" value="NZ_PKIZ01000006.1"/>
</dbReference>
<evidence type="ECO:0000313" key="4">
    <source>
        <dbReference type="Proteomes" id="UP000234206"/>
    </source>
</evidence>
<keyword evidence="2" id="KW-0472">Membrane</keyword>
<evidence type="ECO:0000313" key="3">
    <source>
        <dbReference type="EMBL" id="PKZ42067.1"/>
    </source>
</evidence>
<gene>
    <name evidence="3" type="ORF">CYJ76_04260</name>
</gene>